<proteinExistence type="predicted"/>
<dbReference type="KEGG" id="msu:MS1431"/>
<sequence>MSEPIVATPALIKRMGKPKDVFDLAANFPVGYILNPQTGKVWDWMLGR</sequence>
<dbReference type="EMBL" id="AE016827">
    <property type="protein sequence ID" value="AAU38038.1"/>
    <property type="molecule type" value="Genomic_DNA"/>
</dbReference>
<reference evidence="1 2" key="1">
    <citation type="journal article" date="2004" name="Nat. Biotechnol.">
        <title>The genome sequence of the capnophilic rumen bacterium Mannheimia succiniciproducens.</title>
        <authorList>
            <person name="Hong S.H."/>
            <person name="Kim J.S."/>
            <person name="Lee S.Y."/>
            <person name="In Y.H."/>
            <person name="Choi S.S."/>
            <person name="Rih J.-K."/>
            <person name="Kim C.H."/>
            <person name="Jeong H."/>
            <person name="Hur C.G."/>
            <person name="Kim J.J."/>
        </authorList>
    </citation>
    <scope>NUCLEOTIDE SEQUENCE [LARGE SCALE GENOMIC DNA]</scope>
    <source>
        <strain evidence="2">KCTC 0769BP / MBEL55E</strain>
    </source>
</reference>
<dbReference type="STRING" id="221988.MS1431"/>
<dbReference type="eggNOG" id="COG0583">
    <property type="taxonomic scope" value="Bacteria"/>
</dbReference>
<organism evidence="1 2">
    <name type="scientific">Mannheimia succiniciproducens (strain KCTC 0769BP / MBEL55E)</name>
    <dbReference type="NCBI Taxonomy" id="221988"/>
    <lineage>
        <taxon>Bacteria</taxon>
        <taxon>Pseudomonadati</taxon>
        <taxon>Pseudomonadota</taxon>
        <taxon>Gammaproteobacteria</taxon>
        <taxon>Pasteurellales</taxon>
        <taxon>Pasteurellaceae</taxon>
        <taxon>Basfia</taxon>
    </lineage>
</organism>
<evidence type="ECO:0000313" key="1">
    <source>
        <dbReference type="EMBL" id="AAU38038.1"/>
    </source>
</evidence>
<dbReference type="AlphaFoldDB" id="Q65SM2"/>
<protein>
    <submittedName>
        <fullName evidence="1">Uncharacterized protein</fullName>
    </submittedName>
</protein>
<name>Q65SM2_MANSM</name>
<keyword evidence="2" id="KW-1185">Reference proteome</keyword>
<dbReference type="OrthoDB" id="8885940at2"/>
<evidence type="ECO:0000313" key="2">
    <source>
        <dbReference type="Proteomes" id="UP000000607"/>
    </source>
</evidence>
<gene>
    <name evidence="1" type="ordered locus">MS1431</name>
</gene>
<accession>Q65SM2</accession>
<dbReference type="HOGENOM" id="CLU_3154574_0_0_6"/>
<dbReference type="Proteomes" id="UP000000607">
    <property type="component" value="Chromosome"/>
</dbReference>
<dbReference type="RefSeq" id="WP_011200605.1">
    <property type="nucleotide sequence ID" value="NC_006300.1"/>
</dbReference>